<dbReference type="Gene3D" id="3.40.50.1820">
    <property type="entry name" value="alpha/beta hydrolase"/>
    <property type="match status" value="1"/>
</dbReference>
<dbReference type="OrthoDB" id="9812774at2"/>
<accession>A0A318NA69</accession>
<evidence type="ECO:0000256" key="1">
    <source>
        <dbReference type="ARBA" id="ARBA00022801"/>
    </source>
</evidence>
<comment type="caution">
    <text evidence="3">The sequence shown here is derived from an EMBL/GenBank/DDBJ whole genome shotgun (WGS) entry which is preliminary data.</text>
</comment>
<keyword evidence="4" id="KW-1185">Reference proteome</keyword>
<dbReference type="InterPro" id="IPR029058">
    <property type="entry name" value="AB_hydrolase_fold"/>
</dbReference>
<dbReference type="AlphaFoldDB" id="A0A318NA69"/>
<dbReference type="InterPro" id="IPR000073">
    <property type="entry name" value="AB_hydrolase_1"/>
</dbReference>
<name>A0A318NA69_9ACTN</name>
<gene>
    <name evidence="3" type="ORF">C7C45_31770</name>
</gene>
<dbReference type="PANTHER" id="PTHR43329">
    <property type="entry name" value="EPOXIDE HYDROLASE"/>
    <property type="match status" value="1"/>
</dbReference>
<dbReference type="Pfam" id="PF00561">
    <property type="entry name" value="Abhydrolase_1"/>
    <property type="match status" value="1"/>
</dbReference>
<dbReference type="SUPFAM" id="SSF53474">
    <property type="entry name" value="alpha/beta-Hydrolases"/>
    <property type="match status" value="1"/>
</dbReference>
<evidence type="ECO:0000313" key="4">
    <source>
        <dbReference type="Proteomes" id="UP000248333"/>
    </source>
</evidence>
<proteinExistence type="predicted"/>
<sequence>MFDSFTDQVVTTAETTIRVRVAGSGPPLLLLHGFPQTHLMWHRVAPGLAEHFTVVVTDLRGYGDSGKPPTTADHGPYSKRAMARDQVEVMQQLGFDRFRLAGHDRGARCAYRLALDRPDAVERLAVLDIVPTIDALERTDLEVANLWWRWFFLAQPAPLPETLIAADPEAFYFGRHHELFSPQALAGYRAAVADPATIHAQCEDYRAMMTLDLDHDRADRGRCRITAPLLTLWGRRSPIDRWFDVEAVWQEWATDVRGHAIDCGHFLPEEAPDRIVSEFLNFFRD</sequence>
<dbReference type="InterPro" id="IPR000639">
    <property type="entry name" value="Epox_hydrolase-like"/>
</dbReference>
<protein>
    <submittedName>
        <fullName evidence="3">Alpha/beta hydrolase</fullName>
    </submittedName>
</protein>
<dbReference type="EMBL" id="PYBV01000062">
    <property type="protein sequence ID" value="PYC63423.1"/>
    <property type="molecule type" value="Genomic_DNA"/>
</dbReference>
<dbReference type="Proteomes" id="UP000248333">
    <property type="component" value="Unassembled WGS sequence"/>
</dbReference>
<dbReference type="PRINTS" id="PR00412">
    <property type="entry name" value="EPOXHYDRLASE"/>
</dbReference>
<evidence type="ECO:0000313" key="3">
    <source>
        <dbReference type="EMBL" id="PYC63423.1"/>
    </source>
</evidence>
<dbReference type="GO" id="GO:0016787">
    <property type="term" value="F:hydrolase activity"/>
    <property type="evidence" value="ECO:0007669"/>
    <property type="project" value="UniProtKB-KW"/>
</dbReference>
<organism evidence="3 4">
    <name type="scientific">Micromonospora arborensis</name>
    <dbReference type="NCBI Taxonomy" id="2116518"/>
    <lineage>
        <taxon>Bacteria</taxon>
        <taxon>Bacillati</taxon>
        <taxon>Actinomycetota</taxon>
        <taxon>Actinomycetes</taxon>
        <taxon>Micromonosporales</taxon>
        <taxon>Micromonosporaceae</taxon>
        <taxon>Micromonospora</taxon>
    </lineage>
</organism>
<reference evidence="3 4" key="1">
    <citation type="submission" date="2018-03" db="EMBL/GenBank/DDBJ databases">
        <title>Bioinformatic expansion and discovery of thiopeptide antibiotics.</title>
        <authorList>
            <person name="Schwalen C.J."/>
            <person name="Hudson G.A."/>
            <person name="Mitchell D.A."/>
        </authorList>
    </citation>
    <scope>NUCLEOTIDE SEQUENCE [LARGE SCALE GENOMIC DNA]</scope>
    <source>
        <strain evidence="3 4">NRRL 8041</strain>
    </source>
</reference>
<evidence type="ECO:0000259" key="2">
    <source>
        <dbReference type="Pfam" id="PF00561"/>
    </source>
</evidence>
<feature type="domain" description="AB hydrolase-1" evidence="2">
    <location>
        <begin position="26"/>
        <end position="272"/>
    </location>
</feature>
<keyword evidence="1 3" id="KW-0378">Hydrolase</keyword>